<organism evidence="1 2">
    <name type="scientific">Pseudomonas caricapapayae</name>
    <dbReference type="NCBI Taxonomy" id="46678"/>
    <lineage>
        <taxon>Bacteria</taxon>
        <taxon>Pseudomonadati</taxon>
        <taxon>Pseudomonadota</taxon>
        <taxon>Gammaproteobacteria</taxon>
        <taxon>Pseudomonadales</taxon>
        <taxon>Pseudomonadaceae</taxon>
        <taxon>Pseudomonas</taxon>
    </lineage>
</organism>
<keyword evidence="2" id="KW-1185">Reference proteome</keyword>
<name>A0ACC7LUL2_9PSED</name>
<accession>A0ACC7LUL2</accession>
<keyword evidence="1" id="KW-0449">Lipoprotein</keyword>
<comment type="caution">
    <text evidence="1">The sequence shown here is derived from an EMBL/GenBank/DDBJ whole genome shotgun (WGS) entry which is preliminary data.</text>
</comment>
<protein>
    <submittedName>
        <fullName evidence="1">ChaN family lipoprotein</fullName>
    </submittedName>
</protein>
<gene>
    <name evidence="1" type="ORF">ACIKP7_10620</name>
</gene>
<proteinExistence type="predicted"/>
<reference evidence="1" key="1">
    <citation type="submission" date="2024-10" db="EMBL/GenBank/DDBJ databases">
        <title>Aeromonas and Pseudomonas from the Cagarras Archipelago, Rio de Janeiro, Brazil.</title>
        <authorList>
            <person name="Canellas A.L.B."/>
            <person name="Laport M.S."/>
        </authorList>
    </citation>
    <scope>NUCLEOTIDE SEQUENCE</scope>
    <source>
        <strain evidence="1">ACP-7</strain>
    </source>
</reference>
<dbReference type="EMBL" id="JBIUGF010000026">
    <property type="protein sequence ID" value="MFJ1338577.1"/>
    <property type="molecule type" value="Genomic_DNA"/>
</dbReference>
<evidence type="ECO:0000313" key="1">
    <source>
        <dbReference type="EMBL" id="MFJ1338577.1"/>
    </source>
</evidence>
<evidence type="ECO:0000313" key="2">
    <source>
        <dbReference type="Proteomes" id="UP001615411"/>
    </source>
</evidence>
<dbReference type="Proteomes" id="UP001615411">
    <property type="component" value="Unassembled WGS sequence"/>
</dbReference>
<sequence>MFKSSFIWLGLALCAGCASVNQPATESTYSQVEANIGEWGAIIDLASGEQVPADRLLDELAVANTVMVGEVHVNPVHHLIEQWLAARLGERRPQGAVVLEMLASDQQRPVDEVKTWLAEGNQVRARRLKQVIRWDERWDWAQYGALVESLMQAPAALLAGNLSRAQRNEMMNSPPADTTALFANPAVAAQQRKQIVDMHCGQIDQARLDAMLAIQYARDLRMAQVLDQAPAPRLLFAGTLHTLKTQGAPLYLKQGPADAALKVLVLGEQGQPVARQDTDFLWLLPARDATGAALSGAAPSCGEATKTAAH</sequence>